<proteinExistence type="predicted"/>
<keyword evidence="2" id="KW-1185">Reference proteome</keyword>
<accession>A0A075AE95</accession>
<evidence type="ECO:0000313" key="1">
    <source>
        <dbReference type="EMBL" id="KER26579.1"/>
    </source>
</evidence>
<dbReference type="RefSeq" id="XP_009169694.1">
    <property type="nucleotide sequence ID" value="XM_009171430.1"/>
</dbReference>
<dbReference type="CTD" id="20320404"/>
<dbReference type="GeneID" id="20320404"/>
<dbReference type="AlphaFoldDB" id="A0A075AE95"/>
<dbReference type="Proteomes" id="UP000054324">
    <property type="component" value="Unassembled WGS sequence"/>
</dbReference>
<reference evidence="1 2" key="1">
    <citation type="submission" date="2013-11" db="EMBL/GenBank/DDBJ databases">
        <title>Opisthorchis viverrini - life in the bile duct.</title>
        <authorList>
            <person name="Young N.D."/>
            <person name="Nagarajan N."/>
            <person name="Lin S.J."/>
            <person name="Korhonen P.K."/>
            <person name="Jex A.R."/>
            <person name="Hall R.S."/>
            <person name="Safavi-Hemami H."/>
            <person name="Kaewkong W."/>
            <person name="Bertrand D."/>
            <person name="Gao S."/>
            <person name="Seet Q."/>
            <person name="Wongkham S."/>
            <person name="Teh B.T."/>
            <person name="Wongkham C."/>
            <person name="Intapan P.M."/>
            <person name="Maleewong W."/>
            <person name="Yang X."/>
            <person name="Hu M."/>
            <person name="Wang Z."/>
            <person name="Hofmann A."/>
            <person name="Sternberg P.W."/>
            <person name="Tan P."/>
            <person name="Wang J."/>
            <person name="Gasser R.B."/>
        </authorList>
    </citation>
    <scope>NUCLEOTIDE SEQUENCE [LARGE SCALE GENOMIC DNA]</scope>
</reference>
<protein>
    <submittedName>
        <fullName evidence="1">Uncharacterized protein</fullName>
    </submittedName>
</protein>
<gene>
    <name evidence="1" type="ORF">T265_06222</name>
</gene>
<sequence>MDDADDNPELVILTSIFDDDSDSRLFGTMNDAGLPGSETMWQIDDARLPFPGIATTEIRQQMPTPRPTWVVVQSTSFVHRIITRLNITLANTVLGLSGE</sequence>
<dbReference type="KEGG" id="ovi:T265_06222"/>
<name>A0A075AE95_OPIVI</name>
<evidence type="ECO:0000313" key="2">
    <source>
        <dbReference type="Proteomes" id="UP000054324"/>
    </source>
</evidence>
<dbReference type="EMBL" id="KL596744">
    <property type="protein sequence ID" value="KER26579.1"/>
    <property type="molecule type" value="Genomic_DNA"/>
</dbReference>
<organism evidence="1 2">
    <name type="scientific">Opisthorchis viverrini</name>
    <name type="common">Southeast Asian liver fluke</name>
    <dbReference type="NCBI Taxonomy" id="6198"/>
    <lineage>
        <taxon>Eukaryota</taxon>
        <taxon>Metazoa</taxon>
        <taxon>Spiralia</taxon>
        <taxon>Lophotrochozoa</taxon>
        <taxon>Platyhelminthes</taxon>
        <taxon>Trematoda</taxon>
        <taxon>Digenea</taxon>
        <taxon>Opisthorchiida</taxon>
        <taxon>Opisthorchiata</taxon>
        <taxon>Opisthorchiidae</taxon>
        <taxon>Opisthorchis</taxon>
    </lineage>
</organism>